<dbReference type="PANTHER" id="PTHR39456:SF1">
    <property type="entry name" value="METAL-DEPENDENT HYDROLASE"/>
    <property type="match status" value="1"/>
</dbReference>
<evidence type="ECO:0000313" key="2">
    <source>
        <dbReference type="EMBL" id="KPQ27055.1"/>
    </source>
</evidence>
<keyword evidence="1" id="KW-0812">Transmembrane</keyword>
<proteinExistence type="predicted"/>
<dbReference type="Pfam" id="PF10118">
    <property type="entry name" value="Metal_hydrol"/>
    <property type="match status" value="1"/>
</dbReference>
<dbReference type="EMBL" id="LJZQ01000037">
    <property type="protein sequence ID" value="KPQ27055.1"/>
    <property type="molecule type" value="Genomic_DNA"/>
</dbReference>
<organism evidence="2 3">
    <name type="scientific">Marinobacter excellens HL-55</name>
    <dbReference type="NCBI Taxonomy" id="1305731"/>
    <lineage>
        <taxon>Bacteria</taxon>
        <taxon>Pseudomonadati</taxon>
        <taxon>Pseudomonadota</taxon>
        <taxon>Gammaproteobacteria</taxon>
        <taxon>Pseudomonadales</taxon>
        <taxon>Marinobacteraceae</taxon>
        <taxon>Marinobacter</taxon>
    </lineage>
</organism>
<dbReference type="PIRSF" id="PIRSF007580">
    <property type="entry name" value="UCP07580"/>
    <property type="match status" value="1"/>
</dbReference>
<dbReference type="OrthoDB" id="5727566at2"/>
<keyword evidence="2" id="KW-0378">Hydrolase</keyword>
<gene>
    <name evidence="2" type="ORF">HLUCCX14_16480</name>
</gene>
<accession>A0A0P7Z564</accession>
<keyword evidence="1" id="KW-0472">Membrane</keyword>
<comment type="caution">
    <text evidence="2">The sequence shown here is derived from an EMBL/GenBank/DDBJ whole genome shotgun (WGS) entry which is preliminary data.</text>
</comment>
<evidence type="ECO:0000313" key="3">
    <source>
        <dbReference type="Proteomes" id="UP000050416"/>
    </source>
</evidence>
<dbReference type="STRING" id="1305731.GCA_000934705_01881"/>
<name>A0A0P7Z564_9GAMM</name>
<dbReference type="AlphaFoldDB" id="A0A0P7Z564"/>
<dbReference type="GO" id="GO:0016787">
    <property type="term" value="F:hydrolase activity"/>
    <property type="evidence" value="ECO:0007669"/>
    <property type="project" value="UniProtKB-KW"/>
</dbReference>
<reference evidence="2 3" key="1">
    <citation type="submission" date="2015-09" db="EMBL/GenBank/DDBJ databases">
        <title>Identification and resolution of microdiversity through metagenomic sequencing of parallel consortia.</title>
        <authorList>
            <person name="Nelson W.C."/>
            <person name="Romine M.F."/>
            <person name="Lindemann S.R."/>
        </authorList>
    </citation>
    <scope>NUCLEOTIDE SEQUENCE [LARGE SCALE GENOMIC DNA]</scope>
    <source>
        <strain evidence="2">HL-55</strain>
    </source>
</reference>
<dbReference type="Proteomes" id="UP000050416">
    <property type="component" value="Unassembled WGS sequence"/>
</dbReference>
<dbReference type="InterPro" id="IPR016516">
    <property type="entry name" value="UCP07580"/>
</dbReference>
<protein>
    <submittedName>
        <fullName evidence="2">Putative metal-dependent hydrolase</fullName>
    </submittedName>
</protein>
<keyword evidence="1" id="KW-1133">Transmembrane helix</keyword>
<feature type="transmembrane region" description="Helical" evidence="1">
    <location>
        <begin position="195"/>
        <end position="215"/>
    </location>
</feature>
<dbReference type="PANTHER" id="PTHR39456">
    <property type="entry name" value="METAL-DEPENDENT HYDROLASE"/>
    <property type="match status" value="1"/>
</dbReference>
<evidence type="ECO:0000256" key="1">
    <source>
        <dbReference type="SAM" id="Phobius"/>
    </source>
</evidence>
<dbReference type="PATRIC" id="fig|1305731.5.peg.2261"/>
<sequence length="283" mass="32836">MANARVEAKPKASFPVRRMDYDFEEMPQYWCDNEPSLTHYFTGLSTLFPEGESYFVRSVRALRTDIQDNRRLDRDIGAFIGQEAMHSKEHHAFHESAQRFGLDPESLERATGMVLKAIESLFPKKWNLLVTVGLEHYTAVLVETMMRSTYKLMQDDTIRNLWLWHSIEETEHKAVAFDMYQHLYGKGLGAYIPRVAIYTFSLAMITVMSTAYHIALMKRDKQLLNGSTWRRFIKFAGQHYKEFMPQFLAYYRFDFHPNDVDVSEVVAQAKQVIGLVADSAAAH</sequence>